<reference evidence="9" key="1">
    <citation type="journal article" date="2019" name="Int. J. Syst. Evol. Microbiol.">
        <title>The Global Catalogue of Microorganisms (GCM) 10K type strain sequencing project: providing services to taxonomists for standard genome sequencing and annotation.</title>
        <authorList>
            <consortium name="The Broad Institute Genomics Platform"/>
            <consortium name="The Broad Institute Genome Sequencing Center for Infectious Disease"/>
            <person name="Wu L."/>
            <person name="Ma J."/>
        </authorList>
    </citation>
    <scope>NUCLEOTIDE SEQUENCE [LARGE SCALE GENOMIC DNA]</scope>
    <source>
        <strain evidence="9">NBRC 102520</strain>
    </source>
</reference>
<evidence type="ECO:0000256" key="1">
    <source>
        <dbReference type="ARBA" id="ARBA00004651"/>
    </source>
</evidence>
<keyword evidence="3" id="KW-1003">Cell membrane</keyword>
<dbReference type="Pfam" id="PF04632">
    <property type="entry name" value="FUSC"/>
    <property type="match status" value="1"/>
</dbReference>
<accession>A0ABQ6BDC3</accession>
<keyword evidence="6 7" id="KW-0472">Membrane</keyword>
<evidence type="ECO:0000313" key="8">
    <source>
        <dbReference type="EMBL" id="GLR91710.1"/>
    </source>
</evidence>
<evidence type="ECO:0000256" key="7">
    <source>
        <dbReference type="SAM" id="Phobius"/>
    </source>
</evidence>
<evidence type="ECO:0000256" key="5">
    <source>
        <dbReference type="ARBA" id="ARBA00022989"/>
    </source>
</evidence>
<dbReference type="PANTHER" id="PTHR30509:SF9">
    <property type="entry name" value="MULTIDRUG RESISTANCE PROTEIN MDTO"/>
    <property type="match status" value="1"/>
</dbReference>
<evidence type="ECO:0000256" key="6">
    <source>
        <dbReference type="ARBA" id="ARBA00023136"/>
    </source>
</evidence>
<name>A0ABQ6BDC3_9BRAD</name>
<feature type="transmembrane region" description="Helical" evidence="7">
    <location>
        <begin position="24"/>
        <end position="46"/>
    </location>
</feature>
<dbReference type="EMBL" id="BSOW01000053">
    <property type="protein sequence ID" value="GLR91710.1"/>
    <property type="molecule type" value="Genomic_DNA"/>
</dbReference>
<feature type="transmembrane region" description="Helical" evidence="7">
    <location>
        <begin position="52"/>
        <end position="70"/>
    </location>
</feature>
<keyword evidence="4 7" id="KW-0812">Transmembrane</keyword>
<feature type="transmembrane region" description="Helical" evidence="7">
    <location>
        <begin position="483"/>
        <end position="501"/>
    </location>
</feature>
<dbReference type="Proteomes" id="UP001156905">
    <property type="component" value="Unassembled WGS sequence"/>
</dbReference>
<evidence type="ECO:0000256" key="2">
    <source>
        <dbReference type="ARBA" id="ARBA00022448"/>
    </source>
</evidence>
<keyword evidence="5 7" id="KW-1133">Transmembrane helix</keyword>
<protein>
    <submittedName>
        <fullName evidence="8">Fusaric acid transporter</fullName>
    </submittedName>
</protein>
<feature type="transmembrane region" description="Helical" evidence="7">
    <location>
        <begin position="379"/>
        <end position="399"/>
    </location>
</feature>
<feature type="transmembrane region" description="Helical" evidence="7">
    <location>
        <begin position="457"/>
        <end position="476"/>
    </location>
</feature>
<feature type="transmembrane region" description="Helical" evidence="7">
    <location>
        <begin position="100"/>
        <end position="118"/>
    </location>
</feature>
<comment type="subcellular location">
    <subcellularLocation>
        <location evidence="1">Cell membrane</location>
        <topology evidence="1">Multi-pass membrane protein</topology>
    </subcellularLocation>
</comment>
<feature type="transmembrane region" description="Helical" evidence="7">
    <location>
        <begin position="405"/>
        <end position="422"/>
    </location>
</feature>
<gene>
    <name evidence="8" type="ORF">GCM10007857_84280</name>
</gene>
<comment type="caution">
    <text evidence="8">The sequence shown here is derived from an EMBL/GenBank/DDBJ whole genome shotgun (WGS) entry which is preliminary data.</text>
</comment>
<keyword evidence="2" id="KW-0813">Transport</keyword>
<evidence type="ECO:0000256" key="4">
    <source>
        <dbReference type="ARBA" id="ARBA00022692"/>
    </source>
</evidence>
<feature type="transmembrane region" description="Helical" evidence="7">
    <location>
        <begin position="513"/>
        <end position="533"/>
    </location>
</feature>
<feature type="transmembrane region" description="Helical" evidence="7">
    <location>
        <begin position="77"/>
        <end position="94"/>
    </location>
</feature>
<dbReference type="PANTHER" id="PTHR30509">
    <property type="entry name" value="P-HYDROXYBENZOIC ACID EFFLUX PUMP SUBUNIT-RELATED"/>
    <property type="match status" value="1"/>
</dbReference>
<organism evidence="8 9">
    <name type="scientific">Bradyrhizobium iriomotense</name>
    <dbReference type="NCBI Taxonomy" id="441950"/>
    <lineage>
        <taxon>Bacteria</taxon>
        <taxon>Pseudomonadati</taxon>
        <taxon>Pseudomonadota</taxon>
        <taxon>Alphaproteobacteria</taxon>
        <taxon>Hyphomicrobiales</taxon>
        <taxon>Nitrobacteraceae</taxon>
        <taxon>Bradyrhizobium</taxon>
    </lineage>
</organism>
<evidence type="ECO:0000256" key="3">
    <source>
        <dbReference type="ARBA" id="ARBA00022475"/>
    </source>
</evidence>
<sequence>MLTQRSSDAAIAMTQAASFRDRHAALIFALRTFAAAMLAFSIALLLDMPRPYWAMASVYITSNLFTGATTSKAVYRILGTLIGGAATIVLVPNLVDAPEFLSLCIALWVGFCLYLSLIDGTPRSYVFMLAGYTVALLGFPIVSTPQSAFDIVVSRVQEIMLGIVCASVVVMLAMPRSVASAVTAQTDAWLAGARRLAADVLTGRGSDQERDSERMRLAAAASEIDQLGRHLGFEAATSTNIGRGLQLLRQHMLSLLPLLGSIEDRKLPLSPHDEAAAPVASMCARIAAWLEAGGRDGQEAEALRRGLDEIRPVLGEDAGWTEIAISGLLARLRNLVDVMQDCQLLREAISEGRKPEALPLVFSRGGLTVAVPHRDHWSALLAAGSVALAVLCCSCFSIATGWSDGVAAPLFAAVVGSFLAGADDPLPAFRNFYGVFLVVIAVHGIYLFGVLPRITTLEVLIVALMPTFLLFGWLAARPATARLGAILAIYLSVELALTETYSADFTSYANSSIALMLGVALTGVTCGIVRLAGADWIANRLLRSNWTTLASVAERTSQQDPFALASLMQHRLALLAARITVVPADARSGAANLRQLRTALNIVGVRRASFGLSRCTRAAVEAFFARLAPICRTHTAGPLPGGLVEQLDSTIAATLREPSSEARDHVLIGLTGVRSGLFPESPVYQPQQIESGTIAA</sequence>
<keyword evidence="9" id="KW-1185">Reference proteome</keyword>
<feature type="transmembrane region" description="Helical" evidence="7">
    <location>
        <begin position="125"/>
        <end position="143"/>
    </location>
</feature>
<evidence type="ECO:0000313" key="9">
    <source>
        <dbReference type="Proteomes" id="UP001156905"/>
    </source>
</evidence>
<proteinExistence type="predicted"/>
<feature type="transmembrane region" description="Helical" evidence="7">
    <location>
        <begin position="431"/>
        <end position="451"/>
    </location>
</feature>
<feature type="transmembrane region" description="Helical" evidence="7">
    <location>
        <begin position="155"/>
        <end position="174"/>
    </location>
</feature>
<dbReference type="InterPro" id="IPR006726">
    <property type="entry name" value="PHBA_efflux_AaeB/fusaric-R"/>
</dbReference>